<comment type="similarity">
    <text evidence="1">Belongs to the UPF0250 family.</text>
</comment>
<dbReference type="EMBL" id="CP010802">
    <property type="protein sequence ID" value="ALC16547.1"/>
    <property type="molecule type" value="Genomic_DNA"/>
</dbReference>
<dbReference type="RefSeq" id="WP_053550637.1">
    <property type="nucleotide sequence ID" value="NZ_CP010802.1"/>
</dbReference>
<evidence type="ECO:0000313" key="3">
    <source>
        <dbReference type="Proteomes" id="UP000057158"/>
    </source>
</evidence>
<name>A0A0M4D6G6_9BACT</name>
<sequence>MAHPPAETLLDFPCDYIFKAFGPHEGEGTFAAAVKTAVESVLPLSLDAVRERPSSNGTYVCVSVVVRLHNIAQVHAIYGALQGIPGLKYLL</sequence>
<keyword evidence="3" id="KW-1185">Reference proteome</keyword>
<reference evidence="2 3" key="1">
    <citation type="submission" date="2015-07" db="EMBL/GenBank/DDBJ databases">
        <title>Isolation and Genomic Characterization of a Novel Halophilic Metal-Reducing Deltaproteobacterium from the Deep Subsurface.</title>
        <authorList>
            <person name="Badalamenti J.P."/>
            <person name="Summers Z.M."/>
            <person name="Gralnick J.A."/>
            <person name="Bond D.R."/>
        </authorList>
    </citation>
    <scope>NUCLEOTIDE SEQUENCE [LARGE SCALE GENOMIC DNA]</scope>
    <source>
        <strain evidence="2 3">WTL</strain>
    </source>
</reference>
<dbReference type="Proteomes" id="UP000057158">
    <property type="component" value="Chromosome"/>
</dbReference>
<protein>
    <submittedName>
        <fullName evidence="2">Putative lipoic acid-binding regulatory protein</fullName>
    </submittedName>
</protein>
<dbReference type="OrthoDB" id="9793424at2"/>
<evidence type="ECO:0000256" key="1">
    <source>
        <dbReference type="ARBA" id="ARBA00008460"/>
    </source>
</evidence>
<evidence type="ECO:0000313" key="2">
    <source>
        <dbReference type="EMBL" id="ALC16547.1"/>
    </source>
</evidence>
<dbReference type="Gene3D" id="3.30.70.260">
    <property type="match status" value="1"/>
</dbReference>
<gene>
    <name evidence="2" type="ORF">DSOUD_1769</name>
</gene>
<dbReference type="SUPFAM" id="SSF117991">
    <property type="entry name" value="YbeD/HP0495-like"/>
    <property type="match status" value="1"/>
</dbReference>
<dbReference type="PANTHER" id="PTHR38036">
    <property type="entry name" value="UPF0250 PROTEIN YBED"/>
    <property type="match status" value="1"/>
</dbReference>
<dbReference type="Pfam" id="PF04359">
    <property type="entry name" value="DUF493"/>
    <property type="match status" value="1"/>
</dbReference>
<dbReference type="InterPro" id="IPR027471">
    <property type="entry name" value="YbeD-like_sf"/>
</dbReference>
<dbReference type="PATRIC" id="fig|1603606.3.peg.1924"/>
<dbReference type="PANTHER" id="PTHR38036:SF1">
    <property type="entry name" value="UPF0250 PROTEIN YBED"/>
    <property type="match status" value="1"/>
</dbReference>
<dbReference type="InterPro" id="IPR007454">
    <property type="entry name" value="UPF0250_YbeD-like"/>
</dbReference>
<accession>A0A0M4D6G6</accession>
<dbReference type="GO" id="GO:0005829">
    <property type="term" value="C:cytosol"/>
    <property type="evidence" value="ECO:0007669"/>
    <property type="project" value="TreeGrafter"/>
</dbReference>
<dbReference type="KEGG" id="des:DSOUD_1769"/>
<dbReference type="STRING" id="1603606.DSOUD_1769"/>
<dbReference type="AlphaFoldDB" id="A0A0M4D6G6"/>
<proteinExistence type="inferred from homology"/>
<organism evidence="2 3">
    <name type="scientific">Desulfuromonas soudanensis</name>
    <dbReference type="NCBI Taxonomy" id="1603606"/>
    <lineage>
        <taxon>Bacteria</taxon>
        <taxon>Pseudomonadati</taxon>
        <taxon>Thermodesulfobacteriota</taxon>
        <taxon>Desulfuromonadia</taxon>
        <taxon>Desulfuromonadales</taxon>
        <taxon>Desulfuromonadaceae</taxon>
        <taxon>Desulfuromonas</taxon>
    </lineage>
</organism>